<dbReference type="EMBL" id="CM017875">
    <property type="protein sequence ID" value="KAG1338244.1"/>
    <property type="molecule type" value="Genomic_DNA"/>
</dbReference>
<feature type="region of interest" description="Disordered" evidence="1">
    <location>
        <begin position="19"/>
        <end position="43"/>
    </location>
</feature>
<reference evidence="2" key="1">
    <citation type="journal article" date="2017" name="Gigascience">
        <title>The genome draft of coconut (Cocos nucifera).</title>
        <authorList>
            <person name="Xiao Y."/>
            <person name="Xu P."/>
            <person name="Fan H."/>
            <person name="Baudouin L."/>
            <person name="Xia W."/>
            <person name="Bocs S."/>
            <person name="Xu J."/>
            <person name="Li Q."/>
            <person name="Guo A."/>
            <person name="Zhou L."/>
            <person name="Li J."/>
            <person name="Wu Y."/>
            <person name="Ma Z."/>
            <person name="Armero A."/>
            <person name="Issali A.E."/>
            <person name="Liu N."/>
            <person name="Peng M."/>
            <person name="Yang Y."/>
        </authorList>
    </citation>
    <scope>NUCLEOTIDE SEQUENCE</scope>
    <source>
        <tissue evidence="2">Spear leaf of Hainan Tall coconut</tissue>
    </source>
</reference>
<sequence length="89" mass="9886">MLMVVRLPALKARMKRQAMIKRPKQGRFGPKQDGSGGAARARDEEGVGLYGAVDVVGEARSVKPPWAEVTEMEKKMSAKFCYTGFWRSP</sequence>
<proteinExistence type="predicted"/>
<evidence type="ECO:0000256" key="1">
    <source>
        <dbReference type="SAM" id="MobiDB-lite"/>
    </source>
</evidence>
<name>A0A8K0I5X1_COCNU</name>
<keyword evidence="3" id="KW-1185">Reference proteome</keyword>
<dbReference type="OrthoDB" id="10591329at2759"/>
<comment type="caution">
    <text evidence="2">The sequence shown here is derived from an EMBL/GenBank/DDBJ whole genome shotgun (WGS) entry which is preliminary data.</text>
</comment>
<evidence type="ECO:0000313" key="2">
    <source>
        <dbReference type="EMBL" id="KAG1338244.1"/>
    </source>
</evidence>
<reference evidence="2" key="2">
    <citation type="submission" date="2019-07" db="EMBL/GenBank/DDBJ databases">
        <authorList>
            <person name="Yang Y."/>
            <person name="Bocs S."/>
            <person name="Baudouin L."/>
        </authorList>
    </citation>
    <scope>NUCLEOTIDE SEQUENCE</scope>
    <source>
        <tissue evidence="2">Spear leaf of Hainan Tall coconut</tissue>
    </source>
</reference>
<gene>
    <name evidence="2" type="ORF">COCNU_04G005500</name>
</gene>
<accession>A0A8K0I5X1</accession>
<dbReference type="Proteomes" id="UP000797356">
    <property type="component" value="Chromosome 4"/>
</dbReference>
<dbReference type="AlphaFoldDB" id="A0A8K0I5X1"/>
<evidence type="ECO:0000313" key="3">
    <source>
        <dbReference type="Proteomes" id="UP000797356"/>
    </source>
</evidence>
<organism evidence="2 3">
    <name type="scientific">Cocos nucifera</name>
    <name type="common">Coconut palm</name>
    <dbReference type="NCBI Taxonomy" id="13894"/>
    <lineage>
        <taxon>Eukaryota</taxon>
        <taxon>Viridiplantae</taxon>
        <taxon>Streptophyta</taxon>
        <taxon>Embryophyta</taxon>
        <taxon>Tracheophyta</taxon>
        <taxon>Spermatophyta</taxon>
        <taxon>Magnoliopsida</taxon>
        <taxon>Liliopsida</taxon>
        <taxon>Arecaceae</taxon>
        <taxon>Arecoideae</taxon>
        <taxon>Cocoseae</taxon>
        <taxon>Attaleinae</taxon>
        <taxon>Cocos</taxon>
    </lineage>
</organism>
<protein>
    <submittedName>
        <fullName evidence="2">Uncharacterized protein</fullName>
    </submittedName>
</protein>